<dbReference type="AlphaFoldDB" id="A0A547PP12"/>
<dbReference type="EMBL" id="VFSV01000033">
    <property type="protein sequence ID" value="TRD15882.1"/>
    <property type="molecule type" value="Genomic_DNA"/>
</dbReference>
<keyword evidence="7" id="KW-1185">Reference proteome</keyword>
<evidence type="ECO:0000256" key="3">
    <source>
        <dbReference type="ARBA" id="ARBA00022801"/>
    </source>
</evidence>
<dbReference type="GO" id="GO:0004301">
    <property type="term" value="F:epoxide hydrolase activity"/>
    <property type="evidence" value="ECO:0007669"/>
    <property type="project" value="TreeGrafter"/>
</dbReference>
<keyword evidence="3 6" id="KW-0378">Hydrolase</keyword>
<organism evidence="6 7">
    <name type="scientific">Palleronia caenipelagi</name>
    <dbReference type="NCBI Taxonomy" id="2489174"/>
    <lineage>
        <taxon>Bacteria</taxon>
        <taxon>Pseudomonadati</taxon>
        <taxon>Pseudomonadota</taxon>
        <taxon>Alphaproteobacteria</taxon>
        <taxon>Rhodobacterales</taxon>
        <taxon>Roseobacteraceae</taxon>
        <taxon>Palleronia</taxon>
    </lineage>
</organism>
<feature type="active site" description="Proton donor" evidence="4">
    <location>
        <position position="335"/>
    </location>
</feature>
<proteinExistence type="inferred from homology"/>
<keyword evidence="2" id="KW-0058">Aromatic hydrocarbons catabolism</keyword>
<dbReference type="OrthoDB" id="27092at2"/>
<dbReference type="GO" id="GO:0097176">
    <property type="term" value="P:epoxide metabolic process"/>
    <property type="evidence" value="ECO:0007669"/>
    <property type="project" value="TreeGrafter"/>
</dbReference>
<feature type="active site" description="Proton acceptor" evidence="4">
    <location>
        <position position="391"/>
    </location>
</feature>
<dbReference type="PIRSF" id="PIRSF001112">
    <property type="entry name" value="Epoxide_hydrolase"/>
    <property type="match status" value="1"/>
</dbReference>
<sequence length="414" mass="47468">MNMALDHSPTSYQIHIPDADLDDMMARLKRTRFSDDFANDDWKYGYNTAYHRELIDYWINEYDWRDVERRMNELPHFKIDLMGVPLHFIHVRGKGKNPMPLLIHHGWPWTFWDLRKVIGPLTDPEAYGGNAEDSFDVVLISLPGYGFSSPLTSTGWNFWKTADLENTLMCDVLGYDRYATAGGDWGALVAQQHGHKYEQDVIGVYTHFPAQMSHYLPSHPDQPEGVEYDPVLGLPAASEYTAEEAGWFERGKNFVENESGYGEIQLTKPQTLGALVADSPAGQLAWITEKRYFWGLAERGVGTEAFERVWPKEDLITTAAVYYLTNTGGTSCRYYWECRGNPWTPSHNRFPVVGVPTAVSIFPGEIYKPPLTWTEKYFNLQQYRVHEDGGHFAPLEVPELFVDDVRTFFRGLRG</sequence>
<dbReference type="PANTHER" id="PTHR21661:SF35">
    <property type="entry name" value="EPOXIDE HYDROLASE"/>
    <property type="match status" value="1"/>
</dbReference>
<dbReference type="InterPro" id="IPR010497">
    <property type="entry name" value="Epoxide_hydro_N"/>
</dbReference>
<dbReference type="Proteomes" id="UP000318590">
    <property type="component" value="Unassembled WGS sequence"/>
</dbReference>
<evidence type="ECO:0000256" key="2">
    <source>
        <dbReference type="ARBA" id="ARBA00022797"/>
    </source>
</evidence>
<dbReference type="InterPro" id="IPR000639">
    <property type="entry name" value="Epox_hydrolase-like"/>
</dbReference>
<dbReference type="PRINTS" id="PR00412">
    <property type="entry name" value="EPOXHYDRLASE"/>
</dbReference>
<dbReference type="Gene3D" id="3.40.50.1820">
    <property type="entry name" value="alpha/beta hydrolase"/>
    <property type="match status" value="1"/>
</dbReference>
<reference evidence="6 7" key="1">
    <citation type="submission" date="2019-06" db="EMBL/GenBank/DDBJ databases">
        <title>Paenimaribius caenipelagi gen. nov., sp. nov., isolated from a tidal flat.</title>
        <authorList>
            <person name="Yoon J.-H."/>
        </authorList>
    </citation>
    <scope>NUCLEOTIDE SEQUENCE [LARGE SCALE GENOMIC DNA]</scope>
    <source>
        <strain evidence="6 7">JBTF-M29</strain>
    </source>
</reference>
<evidence type="ECO:0000259" key="5">
    <source>
        <dbReference type="Pfam" id="PF06441"/>
    </source>
</evidence>
<comment type="caution">
    <text evidence="6">The sequence shown here is derived from an EMBL/GenBank/DDBJ whole genome shotgun (WGS) entry which is preliminary data.</text>
</comment>
<evidence type="ECO:0000313" key="7">
    <source>
        <dbReference type="Proteomes" id="UP000318590"/>
    </source>
</evidence>
<feature type="domain" description="Epoxide hydrolase N-terminal" evidence="5">
    <location>
        <begin position="10"/>
        <end position="113"/>
    </location>
</feature>
<dbReference type="InterPro" id="IPR016292">
    <property type="entry name" value="Epoxide_hydrolase"/>
</dbReference>
<name>A0A547PP12_9RHOB</name>
<feature type="active site" description="Nucleophile" evidence="4">
    <location>
        <position position="184"/>
    </location>
</feature>
<evidence type="ECO:0000256" key="4">
    <source>
        <dbReference type="PIRSR" id="PIRSR001112-1"/>
    </source>
</evidence>
<gene>
    <name evidence="6" type="ORF">FEV53_14945</name>
</gene>
<comment type="similarity">
    <text evidence="1">Belongs to the peptidase S33 family.</text>
</comment>
<accession>A0A547PP12</accession>
<dbReference type="Pfam" id="PF06441">
    <property type="entry name" value="EHN"/>
    <property type="match status" value="1"/>
</dbReference>
<evidence type="ECO:0000256" key="1">
    <source>
        <dbReference type="ARBA" id="ARBA00010088"/>
    </source>
</evidence>
<dbReference type="SUPFAM" id="SSF53474">
    <property type="entry name" value="alpha/beta-Hydrolases"/>
    <property type="match status" value="1"/>
</dbReference>
<evidence type="ECO:0000313" key="6">
    <source>
        <dbReference type="EMBL" id="TRD15882.1"/>
    </source>
</evidence>
<protein>
    <submittedName>
        <fullName evidence="6">Alpha/beta fold hydrolase</fullName>
    </submittedName>
</protein>
<dbReference type="PANTHER" id="PTHR21661">
    <property type="entry name" value="EPOXIDE HYDROLASE 1-RELATED"/>
    <property type="match status" value="1"/>
</dbReference>
<dbReference type="InterPro" id="IPR029058">
    <property type="entry name" value="AB_hydrolase_fold"/>
</dbReference>